<dbReference type="CDD" id="cd00614">
    <property type="entry name" value="CGS_like"/>
    <property type="match status" value="1"/>
</dbReference>
<comment type="cofactor">
    <cofactor evidence="1 10">
        <name>pyridoxal 5'-phosphate</name>
        <dbReference type="ChEBI" id="CHEBI:597326"/>
    </cofactor>
</comment>
<dbReference type="EC" id="4.4.1.2" evidence="5"/>
<dbReference type="eggNOG" id="COG2873">
    <property type="taxonomic scope" value="Bacteria"/>
</dbReference>
<evidence type="ECO:0000256" key="6">
    <source>
        <dbReference type="ARBA" id="ARBA00047199"/>
    </source>
</evidence>
<keyword evidence="12" id="KW-1185">Reference proteome</keyword>
<evidence type="ECO:0000256" key="8">
    <source>
        <dbReference type="ARBA" id="ARBA00052699"/>
    </source>
</evidence>
<dbReference type="HOGENOM" id="CLU_018986_4_0_9"/>
<dbReference type="AlphaFoldDB" id="U2KS06"/>
<dbReference type="GO" id="GO:0003961">
    <property type="term" value="F:O-acetylhomoserine aminocarboxypropyltransferase activity"/>
    <property type="evidence" value="ECO:0007669"/>
    <property type="project" value="TreeGrafter"/>
</dbReference>
<evidence type="ECO:0000256" key="2">
    <source>
        <dbReference type="ARBA" id="ARBA00009077"/>
    </source>
</evidence>
<protein>
    <recommendedName>
        <fullName evidence="5">homocysteine desulfhydrase</fullName>
        <ecNumber evidence="5">4.4.1.2</ecNumber>
    </recommendedName>
    <alternativeName>
        <fullName evidence="6">Homocysteine desulfhydrase</fullName>
    </alternativeName>
</protein>
<dbReference type="PIRSF" id="PIRSF001434">
    <property type="entry name" value="CGS"/>
    <property type="match status" value="1"/>
</dbReference>
<evidence type="ECO:0000256" key="1">
    <source>
        <dbReference type="ARBA" id="ARBA00001933"/>
    </source>
</evidence>
<proteinExistence type="inferred from homology"/>
<dbReference type="GO" id="GO:0019346">
    <property type="term" value="P:transsulfuration"/>
    <property type="evidence" value="ECO:0007669"/>
    <property type="project" value="InterPro"/>
</dbReference>
<evidence type="ECO:0000256" key="9">
    <source>
        <dbReference type="PIRSR" id="PIRSR001434-2"/>
    </source>
</evidence>
<organism evidence="11 12">
    <name type="scientific">Ruminococcus callidus ATCC 27760</name>
    <dbReference type="NCBI Taxonomy" id="411473"/>
    <lineage>
        <taxon>Bacteria</taxon>
        <taxon>Bacillati</taxon>
        <taxon>Bacillota</taxon>
        <taxon>Clostridia</taxon>
        <taxon>Eubacteriales</taxon>
        <taxon>Oscillospiraceae</taxon>
        <taxon>Ruminococcus</taxon>
    </lineage>
</organism>
<dbReference type="InterPro" id="IPR000277">
    <property type="entry name" value="Cys/Met-Metab_PyrdxlP-dep_enz"/>
</dbReference>
<evidence type="ECO:0000313" key="12">
    <source>
        <dbReference type="Proteomes" id="UP000016662"/>
    </source>
</evidence>
<dbReference type="PANTHER" id="PTHR43797">
    <property type="entry name" value="HOMOCYSTEINE/CYSTEINE SYNTHASE"/>
    <property type="match status" value="1"/>
</dbReference>
<dbReference type="GO" id="GO:0006535">
    <property type="term" value="P:cysteine biosynthetic process from serine"/>
    <property type="evidence" value="ECO:0007669"/>
    <property type="project" value="TreeGrafter"/>
</dbReference>
<dbReference type="InterPro" id="IPR015422">
    <property type="entry name" value="PyrdxlP-dep_Trfase_small"/>
</dbReference>
<evidence type="ECO:0000256" key="7">
    <source>
        <dbReference type="ARBA" id="ARBA00048780"/>
    </source>
</evidence>
<comment type="caution">
    <text evidence="11">The sequence shown here is derived from an EMBL/GenBank/DDBJ whole genome shotgun (WGS) entry which is preliminary data.</text>
</comment>
<dbReference type="Gene3D" id="3.40.640.10">
    <property type="entry name" value="Type I PLP-dependent aspartate aminotransferase-like (Major domain)"/>
    <property type="match status" value="1"/>
</dbReference>
<accession>U2KS06</accession>
<evidence type="ECO:0000256" key="5">
    <source>
        <dbReference type="ARBA" id="ARBA00047175"/>
    </source>
</evidence>
<dbReference type="Pfam" id="PF01053">
    <property type="entry name" value="Cys_Met_Meta_PP"/>
    <property type="match status" value="1"/>
</dbReference>
<dbReference type="Proteomes" id="UP000016662">
    <property type="component" value="Unassembled WGS sequence"/>
</dbReference>
<dbReference type="GO" id="GO:0005737">
    <property type="term" value="C:cytoplasm"/>
    <property type="evidence" value="ECO:0007669"/>
    <property type="project" value="TreeGrafter"/>
</dbReference>
<evidence type="ECO:0000256" key="10">
    <source>
        <dbReference type="RuleBase" id="RU362118"/>
    </source>
</evidence>
<evidence type="ECO:0000256" key="4">
    <source>
        <dbReference type="ARBA" id="ARBA00022898"/>
    </source>
</evidence>
<comment type="catalytic activity">
    <reaction evidence="7">
        <text>L-homocysteine + H2O = 2-oxobutanoate + hydrogen sulfide + NH4(+) + H(+)</text>
        <dbReference type="Rhea" id="RHEA:14501"/>
        <dbReference type="ChEBI" id="CHEBI:15377"/>
        <dbReference type="ChEBI" id="CHEBI:15378"/>
        <dbReference type="ChEBI" id="CHEBI:16763"/>
        <dbReference type="ChEBI" id="CHEBI:28938"/>
        <dbReference type="ChEBI" id="CHEBI:29919"/>
        <dbReference type="ChEBI" id="CHEBI:58199"/>
        <dbReference type="EC" id="4.4.1.2"/>
    </reaction>
    <physiologicalReaction direction="left-to-right" evidence="7">
        <dbReference type="Rhea" id="RHEA:14502"/>
    </physiologicalReaction>
</comment>
<dbReference type="STRING" id="411473.RUMCAL_01832"/>
<keyword evidence="3" id="KW-0808">Transferase</keyword>
<keyword evidence="4 9" id="KW-0663">Pyridoxal phosphate</keyword>
<dbReference type="FunFam" id="3.40.640.10:FF:000046">
    <property type="entry name" value="Cystathionine gamma-lyase"/>
    <property type="match status" value="1"/>
</dbReference>
<dbReference type="Gene3D" id="3.90.1150.10">
    <property type="entry name" value="Aspartate Aminotransferase, domain 1"/>
    <property type="match status" value="1"/>
</dbReference>
<sequence>MTREQSKKCSENERSVGERMKFNTALLHQNFDGEKSTGSTIMPIYQVSAFAHETAEKLEKVFHNQAPGFAYTRISNPTVDAFEKRVAAMENGIGAVSCSSGMTAVTMALLNILHAGDEVIAGSGLFGGTIDLFSDLKAFGITTRFAESITVEEIEPLINENTKVVFTELIGNPKLDVVDLKAVSELVHAHGIPLIIDSTTATPYLIHPFAYGADVVVHSSSKYINGGGNAISGVIVDSGNFHWDSSRYDGFEPYAKYGKFAYLAKLRNAIWRNVGGCLSPMNAFLNSVGLETLGLRMERLCDNALQLAQYLDSVDGVEVNYPALEKSPYYSLVQKQFGGKGGAILTLRAGSKEKAFCLINHLQFATNATNIGDVRTLVIHPASTIYAHSNEAQKQSAGVYEDLIRISVGIEDIEDLIEDFGQAIAKMQEEC</sequence>
<dbReference type="GO" id="GO:0071269">
    <property type="term" value="P:L-homocysteine biosynthetic process"/>
    <property type="evidence" value="ECO:0007669"/>
    <property type="project" value="TreeGrafter"/>
</dbReference>
<comment type="similarity">
    <text evidence="2 10">Belongs to the trans-sulfuration enzymes family.</text>
</comment>
<feature type="modified residue" description="N6-(pyridoxal phosphate)lysine" evidence="9">
    <location>
        <position position="222"/>
    </location>
</feature>
<gene>
    <name evidence="11" type="ORF">RUMCAL_01832</name>
</gene>
<dbReference type="GO" id="GO:0047982">
    <property type="term" value="F:homocysteine desulfhydrase activity"/>
    <property type="evidence" value="ECO:0007669"/>
    <property type="project" value="UniProtKB-EC"/>
</dbReference>
<comment type="catalytic activity">
    <reaction evidence="8">
        <text>L-methionine + H2O = methanethiol + 2-oxobutanoate + NH4(+)</text>
        <dbReference type="Rhea" id="RHEA:23800"/>
        <dbReference type="ChEBI" id="CHEBI:15377"/>
        <dbReference type="ChEBI" id="CHEBI:16007"/>
        <dbReference type="ChEBI" id="CHEBI:16763"/>
        <dbReference type="ChEBI" id="CHEBI:28938"/>
        <dbReference type="ChEBI" id="CHEBI:57844"/>
        <dbReference type="EC" id="4.4.1.11"/>
    </reaction>
    <physiologicalReaction direction="left-to-right" evidence="8">
        <dbReference type="Rhea" id="RHEA:23801"/>
    </physiologicalReaction>
</comment>
<dbReference type="EMBL" id="AWVF01000232">
    <property type="protein sequence ID" value="ERJ94875.1"/>
    <property type="molecule type" value="Genomic_DNA"/>
</dbReference>
<dbReference type="GO" id="GO:0004124">
    <property type="term" value="F:cysteine synthase activity"/>
    <property type="evidence" value="ECO:0007669"/>
    <property type="project" value="TreeGrafter"/>
</dbReference>
<dbReference type="GO" id="GO:0018826">
    <property type="term" value="F:methionine gamma-lyase activity"/>
    <property type="evidence" value="ECO:0007669"/>
    <property type="project" value="UniProtKB-EC"/>
</dbReference>
<dbReference type="InterPro" id="IPR015421">
    <property type="entry name" value="PyrdxlP-dep_Trfase_major"/>
</dbReference>
<dbReference type="SUPFAM" id="SSF53383">
    <property type="entry name" value="PLP-dependent transferases"/>
    <property type="match status" value="1"/>
</dbReference>
<evidence type="ECO:0000313" key="11">
    <source>
        <dbReference type="EMBL" id="ERJ94875.1"/>
    </source>
</evidence>
<name>U2KS06_9FIRM</name>
<dbReference type="InterPro" id="IPR015424">
    <property type="entry name" value="PyrdxlP-dep_Trfase"/>
</dbReference>
<dbReference type="InterPro" id="IPR006235">
    <property type="entry name" value="OAc-hSer/O-AcSer_sulfhydrylase"/>
</dbReference>
<reference evidence="11 12" key="1">
    <citation type="submission" date="2013-07" db="EMBL/GenBank/DDBJ databases">
        <authorList>
            <person name="Weinstock G."/>
            <person name="Sodergren E."/>
            <person name="Wylie T."/>
            <person name="Fulton L."/>
            <person name="Fulton R."/>
            <person name="Fronick C."/>
            <person name="O'Laughlin M."/>
            <person name="Godfrey J."/>
            <person name="Miner T."/>
            <person name="Herter B."/>
            <person name="Appelbaum E."/>
            <person name="Cordes M."/>
            <person name="Lek S."/>
            <person name="Wollam A."/>
            <person name="Pepin K.H."/>
            <person name="Palsikar V.B."/>
            <person name="Mitreva M."/>
            <person name="Wilson R.K."/>
        </authorList>
    </citation>
    <scope>NUCLEOTIDE SEQUENCE [LARGE SCALE GENOMIC DNA]</scope>
    <source>
        <strain evidence="11 12">ATCC 27760</strain>
    </source>
</reference>
<dbReference type="GO" id="GO:0030170">
    <property type="term" value="F:pyridoxal phosphate binding"/>
    <property type="evidence" value="ECO:0007669"/>
    <property type="project" value="InterPro"/>
</dbReference>
<dbReference type="PATRIC" id="fig|411473.3.peg.1499"/>
<dbReference type="PANTHER" id="PTHR43797:SF2">
    <property type="entry name" value="HOMOCYSTEINE_CYSTEINE SYNTHASE"/>
    <property type="match status" value="1"/>
</dbReference>
<evidence type="ECO:0000256" key="3">
    <source>
        <dbReference type="ARBA" id="ARBA00022679"/>
    </source>
</evidence>